<feature type="domain" description="HTH tetR-type" evidence="3">
    <location>
        <begin position="22"/>
        <end position="82"/>
    </location>
</feature>
<dbReference type="InterPro" id="IPR041674">
    <property type="entry name" value="TetR_C_22"/>
</dbReference>
<dbReference type="SUPFAM" id="SSF46689">
    <property type="entry name" value="Homeodomain-like"/>
    <property type="match status" value="1"/>
</dbReference>
<dbReference type="Proteomes" id="UP000051887">
    <property type="component" value="Unassembled WGS sequence"/>
</dbReference>
<dbReference type="Gene3D" id="1.10.357.10">
    <property type="entry name" value="Tetracycline Repressor, domain 2"/>
    <property type="match status" value="1"/>
</dbReference>
<dbReference type="GO" id="GO:0003700">
    <property type="term" value="F:DNA-binding transcription factor activity"/>
    <property type="evidence" value="ECO:0007669"/>
    <property type="project" value="TreeGrafter"/>
</dbReference>
<dbReference type="GO" id="GO:0000976">
    <property type="term" value="F:transcription cis-regulatory region binding"/>
    <property type="evidence" value="ECO:0007669"/>
    <property type="project" value="TreeGrafter"/>
</dbReference>
<name>A0A0P1GDD0_9RHOB</name>
<reference evidence="5 7" key="1">
    <citation type="submission" date="2015-09" db="EMBL/GenBank/DDBJ databases">
        <authorList>
            <consortium name="Swine Surveillance"/>
        </authorList>
    </citation>
    <scope>NUCLEOTIDE SEQUENCE [LARGE SCALE GENOMIC DNA]</scope>
    <source>
        <strain evidence="5 7">5120</strain>
    </source>
</reference>
<dbReference type="InterPro" id="IPR009057">
    <property type="entry name" value="Homeodomain-like_sf"/>
</dbReference>
<evidence type="ECO:0000259" key="3">
    <source>
        <dbReference type="PROSITE" id="PS50977"/>
    </source>
</evidence>
<dbReference type="AlphaFoldDB" id="A0A0P1GDD0"/>
<keyword evidence="6" id="KW-1185">Reference proteome</keyword>
<dbReference type="Proteomes" id="UP000051086">
    <property type="component" value="Unassembled WGS sequence"/>
</dbReference>
<dbReference type="PANTHER" id="PTHR30055">
    <property type="entry name" value="HTH-TYPE TRANSCRIPTIONAL REGULATOR RUTR"/>
    <property type="match status" value="1"/>
</dbReference>
<evidence type="ECO:0000256" key="2">
    <source>
        <dbReference type="PROSITE-ProRule" id="PRU00335"/>
    </source>
</evidence>
<accession>A0A0P1GDD0</accession>
<evidence type="ECO:0000313" key="6">
    <source>
        <dbReference type="Proteomes" id="UP000051086"/>
    </source>
</evidence>
<reference evidence="4 6" key="2">
    <citation type="submission" date="2015-09" db="EMBL/GenBank/DDBJ databases">
        <authorList>
            <person name="Rodrigo-Torres L."/>
            <person name="Arahal D.R."/>
        </authorList>
    </citation>
    <scope>NUCLEOTIDE SEQUENCE [LARGE SCALE GENOMIC DNA]</scope>
    <source>
        <strain evidence="4 6">CECT 5118</strain>
    </source>
</reference>
<dbReference type="PANTHER" id="PTHR30055:SF226">
    <property type="entry name" value="HTH-TYPE TRANSCRIPTIONAL REGULATOR PKSA"/>
    <property type="match status" value="1"/>
</dbReference>
<sequence>MPEDAAIQQILPRKEPVQERSRKRFERILEEATGLIDAQGVDAVAMKEIAAAAEISIASLYQYFPDKAAIIATLADRFYREGQTCVQSLFATVADAASFEAAMLEMVDSYYGCFLEMPGAFAIWQATQADRRLQLLDEEDCALHVQTVQAAMLRTHPDADSQWVAEAEVMAKLFVGAIAGAVRAAVALPEDEARDLLNLCKTRMLRPAIRASLAA</sequence>
<evidence type="ECO:0000313" key="7">
    <source>
        <dbReference type="Proteomes" id="UP000051887"/>
    </source>
</evidence>
<dbReference type="Pfam" id="PF17928">
    <property type="entry name" value="TetR_C_22"/>
    <property type="match status" value="1"/>
</dbReference>
<dbReference type="PRINTS" id="PR00455">
    <property type="entry name" value="HTHTETR"/>
</dbReference>
<gene>
    <name evidence="4" type="ORF">TL5118_00799</name>
    <name evidence="5" type="ORF">TL5120_04258</name>
</gene>
<dbReference type="PROSITE" id="PS50977">
    <property type="entry name" value="HTH_TETR_2"/>
    <property type="match status" value="1"/>
</dbReference>
<feature type="DNA-binding region" description="H-T-H motif" evidence="2">
    <location>
        <begin position="45"/>
        <end position="64"/>
    </location>
</feature>
<protein>
    <submittedName>
        <fullName evidence="5">Bacterial regulatory proteins, tetR family</fullName>
    </submittedName>
</protein>
<dbReference type="Pfam" id="PF00440">
    <property type="entry name" value="TetR_N"/>
    <property type="match status" value="1"/>
</dbReference>
<evidence type="ECO:0000313" key="5">
    <source>
        <dbReference type="EMBL" id="CUH74438.1"/>
    </source>
</evidence>
<evidence type="ECO:0000313" key="4">
    <source>
        <dbReference type="EMBL" id="CUH64239.1"/>
    </source>
</evidence>
<proteinExistence type="predicted"/>
<dbReference type="EMBL" id="CYSB01000010">
    <property type="protein sequence ID" value="CUH64239.1"/>
    <property type="molecule type" value="Genomic_DNA"/>
</dbReference>
<evidence type="ECO:0000256" key="1">
    <source>
        <dbReference type="ARBA" id="ARBA00023125"/>
    </source>
</evidence>
<keyword evidence="1 2" id="KW-0238">DNA-binding</keyword>
<dbReference type="EMBL" id="CYSC01000047">
    <property type="protein sequence ID" value="CUH74438.1"/>
    <property type="molecule type" value="Genomic_DNA"/>
</dbReference>
<organism evidence="5 7">
    <name type="scientific">Thalassovita autumnalis</name>
    <dbReference type="NCBI Taxonomy" id="2072972"/>
    <lineage>
        <taxon>Bacteria</taxon>
        <taxon>Pseudomonadati</taxon>
        <taxon>Pseudomonadota</taxon>
        <taxon>Alphaproteobacteria</taxon>
        <taxon>Rhodobacterales</taxon>
        <taxon>Roseobacteraceae</taxon>
        <taxon>Thalassovita</taxon>
    </lineage>
</organism>
<dbReference type="InterPro" id="IPR050109">
    <property type="entry name" value="HTH-type_TetR-like_transc_reg"/>
</dbReference>
<dbReference type="InterPro" id="IPR001647">
    <property type="entry name" value="HTH_TetR"/>
</dbReference>
<dbReference type="RefSeq" id="WP_058245551.1">
    <property type="nucleotide sequence ID" value="NZ_CYSB01000010.1"/>
</dbReference>